<dbReference type="PANTHER" id="PTHR12110">
    <property type="entry name" value="HYDROXYPYRUVATE ISOMERASE"/>
    <property type="match status" value="1"/>
</dbReference>
<gene>
    <name evidence="3" type="ORF">ACFSR2_12215</name>
</gene>
<dbReference type="PANTHER" id="PTHR12110:SF53">
    <property type="entry name" value="BLR5974 PROTEIN"/>
    <property type="match status" value="1"/>
</dbReference>
<sequence length="312" mass="34996">MDSTRRSFLKNAALGSAAVCTPVFAHTTQATTPPPAAGKIKLSVSSYSYWHFKGEKFPIEKVIDEAAKLGLEGIDVLHRQMEGEDNAYLQKLKKHAFLNGIAMTCLSIHQGFVSPDKEVLKKHIEHTNHCIELAYKMGIPCMRLNTGRWGTIKSFDDFMAKRGIEPAIEGYTEDEAFKWCIDSIQQCLKKAEECGVLLALENHWGLGSTPEGMLRIKNAIDSPWLGLLMDTGNFLENPYDKLEKIAPQTSFVQAKTYYGGGVWYSLDLDYKRIADILKKVNYQGYVSIEFEGNEDPNTGVKKSVDLLRSVLY</sequence>
<feature type="domain" description="Xylose isomerase-like TIM barrel" evidence="2">
    <location>
        <begin position="63"/>
        <end position="309"/>
    </location>
</feature>
<proteinExistence type="predicted"/>
<keyword evidence="4" id="KW-1185">Reference proteome</keyword>
<dbReference type="Gene3D" id="3.20.20.150">
    <property type="entry name" value="Divalent-metal-dependent TIM barrel enzymes"/>
    <property type="match status" value="1"/>
</dbReference>
<evidence type="ECO:0000313" key="3">
    <source>
        <dbReference type="EMBL" id="MFD2521652.1"/>
    </source>
</evidence>
<dbReference type="SUPFAM" id="SSF51658">
    <property type="entry name" value="Xylose isomerase-like"/>
    <property type="match status" value="1"/>
</dbReference>
<dbReference type="EMBL" id="JBHULC010000011">
    <property type="protein sequence ID" value="MFD2521652.1"/>
    <property type="molecule type" value="Genomic_DNA"/>
</dbReference>
<dbReference type="InterPro" id="IPR050312">
    <property type="entry name" value="IolE/XylAMocC-like"/>
</dbReference>
<dbReference type="Pfam" id="PF01261">
    <property type="entry name" value="AP_endonuc_2"/>
    <property type="match status" value="1"/>
</dbReference>
<dbReference type="Proteomes" id="UP001597510">
    <property type="component" value="Unassembled WGS sequence"/>
</dbReference>
<dbReference type="GO" id="GO:0016853">
    <property type="term" value="F:isomerase activity"/>
    <property type="evidence" value="ECO:0007669"/>
    <property type="project" value="UniProtKB-KW"/>
</dbReference>
<evidence type="ECO:0000259" key="2">
    <source>
        <dbReference type="Pfam" id="PF01261"/>
    </source>
</evidence>
<dbReference type="RefSeq" id="WP_340235881.1">
    <property type="nucleotide sequence ID" value="NZ_JBBEWC010000005.1"/>
</dbReference>
<dbReference type="InterPro" id="IPR013022">
    <property type="entry name" value="Xyl_isomerase-like_TIM-brl"/>
</dbReference>
<organism evidence="3 4">
    <name type="scientific">Emticicia soli</name>
    <dbReference type="NCBI Taxonomy" id="2027878"/>
    <lineage>
        <taxon>Bacteria</taxon>
        <taxon>Pseudomonadati</taxon>
        <taxon>Bacteroidota</taxon>
        <taxon>Cytophagia</taxon>
        <taxon>Cytophagales</taxon>
        <taxon>Leadbetterellaceae</taxon>
        <taxon>Emticicia</taxon>
    </lineage>
</organism>
<accession>A0ABW5J9F5</accession>
<dbReference type="InterPro" id="IPR006311">
    <property type="entry name" value="TAT_signal"/>
</dbReference>
<dbReference type="PROSITE" id="PS51318">
    <property type="entry name" value="TAT"/>
    <property type="match status" value="1"/>
</dbReference>
<comment type="caution">
    <text evidence="3">The sequence shown here is derived from an EMBL/GenBank/DDBJ whole genome shotgun (WGS) entry which is preliminary data.</text>
</comment>
<keyword evidence="1" id="KW-0732">Signal</keyword>
<keyword evidence="3" id="KW-0413">Isomerase</keyword>
<feature type="signal peptide" evidence="1">
    <location>
        <begin position="1"/>
        <end position="25"/>
    </location>
</feature>
<evidence type="ECO:0000313" key="4">
    <source>
        <dbReference type="Proteomes" id="UP001597510"/>
    </source>
</evidence>
<feature type="chain" id="PRO_5047502614" evidence="1">
    <location>
        <begin position="26"/>
        <end position="312"/>
    </location>
</feature>
<name>A0ABW5J9F5_9BACT</name>
<protein>
    <submittedName>
        <fullName evidence="3">Sugar phosphate isomerase/epimerase family protein</fullName>
    </submittedName>
</protein>
<dbReference type="InterPro" id="IPR036237">
    <property type="entry name" value="Xyl_isomerase-like_sf"/>
</dbReference>
<reference evidence="4" key="1">
    <citation type="journal article" date="2019" name="Int. J. Syst. Evol. Microbiol.">
        <title>The Global Catalogue of Microorganisms (GCM) 10K type strain sequencing project: providing services to taxonomists for standard genome sequencing and annotation.</title>
        <authorList>
            <consortium name="The Broad Institute Genomics Platform"/>
            <consortium name="The Broad Institute Genome Sequencing Center for Infectious Disease"/>
            <person name="Wu L."/>
            <person name="Ma J."/>
        </authorList>
    </citation>
    <scope>NUCLEOTIDE SEQUENCE [LARGE SCALE GENOMIC DNA]</scope>
    <source>
        <strain evidence="4">KCTC 52344</strain>
    </source>
</reference>
<evidence type="ECO:0000256" key="1">
    <source>
        <dbReference type="SAM" id="SignalP"/>
    </source>
</evidence>